<dbReference type="Proteomes" id="UP000236732">
    <property type="component" value="Unassembled WGS sequence"/>
</dbReference>
<dbReference type="OrthoDB" id="3245799at2"/>
<gene>
    <name evidence="2" type="ORF">SAMN05444920_108407</name>
</gene>
<sequence>MNAWAHLLPLIEAGHTTGVHDLVAGLDEPGRQAVAAELPGYLRGLTPWWTHQDRFAPLLVAGAGCMSGPAAVTAWLFRRDFTRAPAPDEVLALLRRRPKEWRQDAARRIAARVRPPGLEHWEVAAALVRESGIEPPGDDGFKVGWLRALGPLTAARDPLFEIDGLGEVIEWQVGTIIKLVENGLLDRTTVIDGAIGRLLRDGPAGLTALATLHDRLDPDLDETAAHAKDYVSLIPSAPGAVAALALARLRLLDGAGRLDDASFVEALEALSFRREKKLLGAAISWAGESVRPERVDGVLRAMSALLTQDALTLQTRAVRLAVKLAPRAGEPAREAIRQSATGLPAELREQITTAYGHVPTDETTTAPALTAPPPPEMPPPITSPADLARDLSALLRGHDAHGFERVLAGLAEWSHREPETLREALRPGVKVSDAQWAPYTALQRAFAAFFSPARSRQRRRLVVDDTFDHLYEHRAIELATAFEEGTTYPLLLATPTRGTGHVDPTVLLDRFDRLEAAGLEALPADLTQALLRLPREIDDQTLARADKLTSEAGRTCATWMRDGGLPDFHVTNERRPRKGVGGFPWRDLGLDVTLPEPFHTLFTSEPGRPFLLWTSLVTPSHRELLAFHLACQLPYVMESSSTGYELLPELAHADGPIGHGMAWALAFCMSHITPGGRAAATDTLLILTARDQVPIAELAEALATLTEAGYVKLNRAASVLTEAAQAGAHETVWELITWLLPGLLPADGDRPRAGLADLLATATTAATLTRARADLPDVAAIAARGGSSRLVQESRRLLRQVRPEA</sequence>
<protein>
    <recommendedName>
        <fullName evidence="1">DUF7824 domain-containing protein</fullName>
    </recommendedName>
</protein>
<dbReference type="InterPro" id="IPR056726">
    <property type="entry name" value="DUF7824"/>
</dbReference>
<evidence type="ECO:0000259" key="1">
    <source>
        <dbReference type="Pfam" id="PF25148"/>
    </source>
</evidence>
<evidence type="ECO:0000313" key="2">
    <source>
        <dbReference type="EMBL" id="SEG94553.1"/>
    </source>
</evidence>
<organism evidence="2 3">
    <name type="scientific">Nonomuraea solani</name>
    <dbReference type="NCBI Taxonomy" id="1144553"/>
    <lineage>
        <taxon>Bacteria</taxon>
        <taxon>Bacillati</taxon>
        <taxon>Actinomycetota</taxon>
        <taxon>Actinomycetes</taxon>
        <taxon>Streptosporangiales</taxon>
        <taxon>Streptosporangiaceae</taxon>
        <taxon>Nonomuraea</taxon>
    </lineage>
</organism>
<keyword evidence="3" id="KW-1185">Reference proteome</keyword>
<dbReference type="AlphaFoldDB" id="A0A1H6EBB2"/>
<dbReference type="EMBL" id="FNVT01000008">
    <property type="protein sequence ID" value="SEG94553.1"/>
    <property type="molecule type" value="Genomic_DNA"/>
</dbReference>
<dbReference type="RefSeq" id="WP_103959207.1">
    <property type="nucleotide sequence ID" value="NZ_FNVT01000008.1"/>
</dbReference>
<evidence type="ECO:0000313" key="3">
    <source>
        <dbReference type="Proteomes" id="UP000236732"/>
    </source>
</evidence>
<name>A0A1H6EBB2_9ACTN</name>
<proteinExistence type="predicted"/>
<feature type="domain" description="DUF7824" evidence="1">
    <location>
        <begin position="391"/>
        <end position="550"/>
    </location>
</feature>
<accession>A0A1H6EBB2</accession>
<dbReference type="Pfam" id="PF25148">
    <property type="entry name" value="DUF7824"/>
    <property type="match status" value="1"/>
</dbReference>
<reference evidence="2 3" key="1">
    <citation type="submission" date="2016-10" db="EMBL/GenBank/DDBJ databases">
        <authorList>
            <person name="de Groot N.N."/>
        </authorList>
    </citation>
    <scope>NUCLEOTIDE SEQUENCE [LARGE SCALE GENOMIC DNA]</scope>
    <source>
        <strain evidence="2 3">CGMCC 4.7037</strain>
    </source>
</reference>